<keyword evidence="3" id="KW-1185">Reference proteome</keyword>
<name>A0A2H3BIY2_9AGAR</name>
<accession>A0A2H3BIY2</accession>
<dbReference type="Proteomes" id="UP000218334">
    <property type="component" value="Unassembled WGS sequence"/>
</dbReference>
<evidence type="ECO:0000313" key="3">
    <source>
        <dbReference type="Proteomes" id="UP000218334"/>
    </source>
</evidence>
<dbReference type="EMBL" id="KZ293456">
    <property type="protein sequence ID" value="PBK63813.1"/>
    <property type="molecule type" value="Genomic_DNA"/>
</dbReference>
<evidence type="ECO:0000313" key="2">
    <source>
        <dbReference type="EMBL" id="PBK63813.1"/>
    </source>
</evidence>
<sequence>MMHWHRKFCYTFCSMLLREGMSVCDSLARVGDTPTLVKLLRGRHPFPSEALVRGYVHSLLLELERRIQAKEEGRLVREGKIASLYKVCISQPKKLDEVDHQVAIRT</sequence>
<reference evidence="3" key="1">
    <citation type="journal article" date="2017" name="Nat. Ecol. Evol.">
        <title>Genome expansion and lineage-specific genetic innovations in the forest pathogenic fungi Armillaria.</title>
        <authorList>
            <person name="Sipos G."/>
            <person name="Prasanna A.N."/>
            <person name="Walter M.C."/>
            <person name="O'Connor E."/>
            <person name="Balint B."/>
            <person name="Krizsan K."/>
            <person name="Kiss B."/>
            <person name="Hess J."/>
            <person name="Varga T."/>
            <person name="Slot J."/>
            <person name="Riley R."/>
            <person name="Boka B."/>
            <person name="Rigling D."/>
            <person name="Barry K."/>
            <person name="Lee J."/>
            <person name="Mihaltcheva S."/>
            <person name="LaButti K."/>
            <person name="Lipzen A."/>
            <person name="Waldron R."/>
            <person name="Moloney N.M."/>
            <person name="Sperisen C."/>
            <person name="Kredics L."/>
            <person name="Vagvoelgyi C."/>
            <person name="Patrignani A."/>
            <person name="Fitzpatrick D."/>
            <person name="Nagy I."/>
            <person name="Doyle S."/>
            <person name="Anderson J.B."/>
            <person name="Grigoriev I.V."/>
            <person name="Gueldener U."/>
            <person name="Muensterkoetter M."/>
            <person name="Nagy L.G."/>
        </authorList>
    </citation>
    <scope>NUCLEOTIDE SEQUENCE [LARGE SCALE GENOMIC DNA]</scope>
    <source>
        <strain evidence="3">28-4</strain>
    </source>
</reference>
<organism evidence="2 3">
    <name type="scientific">Armillaria solidipes</name>
    <dbReference type="NCBI Taxonomy" id="1076256"/>
    <lineage>
        <taxon>Eukaryota</taxon>
        <taxon>Fungi</taxon>
        <taxon>Dikarya</taxon>
        <taxon>Basidiomycota</taxon>
        <taxon>Agaricomycotina</taxon>
        <taxon>Agaricomycetes</taxon>
        <taxon>Agaricomycetidae</taxon>
        <taxon>Agaricales</taxon>
        <taxon>Marasmiineae</taxon>
        <taxon>Physalacriaceae</taxon>
        <taxon>Armillaria</taxon>
    </lineage>
</organism>
<keyword evidence="1" id="KW-0732">Signal</keyword>
<gene>
    <name evidence="2" type="ORF">ARMSODRAFT_527253</name>
</gene>
<protein>
    <submittedName>
        <fullName evidence="2">Uncharacterized protein</fullName>
    </submittedName>
</protein>
<feature type="signal peptide" evidence="1">
    <location>
        <begin position="1"/>
        <end position="22"/>
    </location>
</feature>
<feature type="chain" id="PRO_5013547503" evidence="1">
    <location>
        <begin position="23"/>
        <end position="106"/>
    </location>
</feature>
<proteinExistence type="predicted"/>
<evidence type="ECO:0000256" key="1">
    <source>
        <dbReference type="SAM" id="SignalP"/>
    </source>
</evidence>
<dbReference type="AlphaFoldDB" id="A0A2H3BIY2"/>